<feature type="transmembrane region" description="Helical" evidence="2">
    <location>
        <begin position="512"/>
        <end position="533"/>
    </location>
</feature>
<dbReference type="NCBIfam" id="TIGR00254">
    <property type="entry name" value="GGDEF"/>
    <property type="match status" value="1"/>
</dbReference>
<dbReference type="InterPro" id="IPR001638">
    <property type="entry name" value="Solute-binding_3/MltF_N"/>
</dbReference>
<dbReference type="STRING" id="633697.EubceDRAFT1_1479"/>
<dbReference type="PANTHER" id="PTHR35936">
    <property type="entry name" value="MEMBRANE-BOUND LYTIC MUREIN TRANSGLYCOSYLASE F"/>
    <property type="match status" value="1"/>
</dbReference>
<keyword evidence="2" id="KW-0812">Transmembrane</keyword>
<dbReference type="EMBL" id="CM001487">
    <property type="protein sequence ID" value="EIM57275.1"/>
    <property type="molecule type" value="Genomic_DNA"/>
</dbReference>
<feature type="signal peptide" evidence="3">
    <location>
        <begin position="1"/>
        <end position="26"/>
    </location>
</feature>
<reference evidence="5 6" key="1">
    <citation type="submission" date="2010-08" db="EMBL/GenBank/DDBJ databases">
        <authorList>
            <consortium name="US DOE Joint Genome Institute (JGI-PGF)"/>
            <person name="Lucas S."/>
            <person name="Copeland A."/>
            <person name="Lapidus A."/>
            <person name="Cheng J.-F."/>
            <person name="Bruce D."/>
            <person name="Goodwin L."/>
            <person name="Pitluck S."/>
            <person name="Land M.L."/>
            <person name="Hauser L."/>
            <person name="Chang Y.-J."/>
            <person name="Anderson I.J."/>
            <person name="Johnson E."/>
            <person name="Mulhopadhyay B."/>
            <person name="Kyrpides N."/>
            <person name="Woyke T.J."/>
        </authorList>
    </citation>
    <scope>NUCLEOTIDE SEQUENCE [LARGE SCALE GENOMIC DNA]</scope>
    <source>
        <strain evidence="5 6">6</strain>
    </source>
</reference>
<dbReference type="CDD" id="cd01949">
    <property type="entry name" value="GGDEF"/>
    <property type="match status" value="1"/>
</dbReference>
<evidence type="ECO:0000259" key="4">
    <source>
        <dbReference type="PROSITE" id="PS50887"/>
    </source>
</evidence>
<dbReference type="InterPro" id="IPR000160">
    <property type="entry name" value="GGDEF_dom"/>
</dbReference>
<dbReference type="SMART" id="SM00062">
    <property type="entry name" value="PBPb"/>
    <property type="match status" value="2"/>
</dbReference>
<dbReference type="Proteomes" id="UP000005753">
    <property type="component" value="Chromosome"/>
</dbReference>
<dbReference type="eggNOG" id="COG2199">
    <property type="taxonomic scope" value="Bacteria"/>
</dbReference>
<dbReference type="SUPFAM" id="SSF55073">
    <property type="entry name" value="Nucleotide cyclase"/>
    <property type="match status" value="1"/>
</dbReference>
<dbReference type="SUPFAM" id="SSF53850">
    <property type="entry name" value="Periplasmic binding protein-like II"/>
    <property type="match status" value="2"/>
</dbReference>
<keyword evidence="6" id="KW-1185">Reference proteome</keyword>
<dbReference type="HOGENOM" id="CLU_391167_0_0_9"/>
<keyword evidence="1 3" id="KW-0732">Signal</keyword>
<dbReference type="InterPro" id="IPR029787">
    <property type="entry name" value="Nucleotide_cyclase"/>
</dbReference>
<dbReference type="InterPro" id="IPR043128">
    <property type="entry name" value="Rev_trsase/Diguanyl_cyclase"/>
</dbReference>
<reference evidence="5 6" key="2">
    <citation type="submission" date="2012-02" db="EMBL/GenBank/DDBJ databases">
        <title>Improved High-Quality Draft sequence of Eubacterium cellulosolvens 6.</title>
        <authorList>
            <consortium name="US DOE Joint Genome Institute"/>
            <person name="Lucas S."/>
            <person name="Han J."/>
            <person name="Lapidus A."/>
            <person name="Cheng J.-F."/>
            <person name="Goodwin L."/>
            <person name="Pitluck S."/>
            <person name="Peters L."/>
            <person name="Mikhailova N."/>
            <person name="Gu W."/>
            <person name="Detter J.C."/>
            <person name="Han C."/>
            <person name="Tapia R."/>
            <person name="Land M."/>
            <person name="Hauser L."/>
            <person name="Kyrpides N."/>
            <person name="Ivanova N."/>
            <person name="Pagani I."/>
            <person name="Johnson E."/>
            <person name="Mukhopadhyay B."/>
            <person name="Anderson I."/>
            <person name="Woyke T."/>
        </authorList>
    </citation>
    <scope>NUCLEOTIDE SEQUENCE [LARGE SCALE GENOMIC DNA]</scope>
    <source>
        <strain evidence="5 6">6</strain>
    </source>
</reference>
<evidence type="ECO:0000256" key="2">
    <source>
        <dbReference type="SAM" id="Phobius"/>
    </source>
</evidence>
<dbReference type="SMART" id="SM00267">
    <property type="entry name" value="GGDEF"/>
    <property type="match status" value="1"/>
</dbReference>
<sequence length="705" mass="80452">MKKLKTVVSAMLILLLTLCWSVPIHAGEKKNSQTVVRVGYVEISNMMEGMSDDAEKSGLAYDYLQQVSYYTNWEYEYVYGTWDEILEKLYNGEIDVMANISKSDERKGKTLFPDYAMGVENYYIYVKEDDALLSGGVNGLKGKVVGVNRSSVMESMLRDWNENGDYQVRVKTYPGSKRRYEDFFDGVTDATVEADNAILPERQMIPMTRIGSSEYYLAVAAQRTDLLWQLNDALDKIASTNPNFTKQLSDTYFPDVNVSTTLRTDERNWLSDHHEIRVGYLRDYLPFSQKDGNGEVHGILIDMLQEIESALNFGEDASFRFVDFSSSKEMLKALQEEEIDAAFPFERNVSLADEQQVYLTSEVINTQMNLICKGEYRNESKIHTIGVQKGNDIQEEITKRQFPQAAILYYGSFEELLEAVRDSRIDGVLISDFRKDVYLNRARYKGLNTVRLGEESSRCMAVKKGNYELLSILNRGITYLPVNYAVIDTYKYKETVLDYSFEDYVLEHPFEIAVLGIIIVAAITATIVYILGLHSKRKMLDEMAHKDSMTGLLNRRAYDEYTDLHDDTNGEADLMILAMDLNGLKQVNDTCGHEAGDELIIGAAGCMKSVLGRYGKVYRIGGDEFVAVVHLDKVHDGSLLQELKRSFAGWKGAKCSNLYVAVGYCYGNEKDNLTIKEMVRIADCRLYEEKKKFYEKSGHDRRHRR</sequence>
<feature type="chain" id="PRO_5003698877" evidence="3">
    <location>
        <begin position="27"/>
        <end position="705"/>
    </location>
</feature>
<accession>I5AU02</accession>
<proteinExistence type="predicted"/>
<name>I5AU02_EUBC6</name>
<evidence type="ECO:0000313" key="5">
    <source>
        <dbReference type="EMBL" id="EIM57275.1"/>
    </source>
</evidence>
<organism evidence="5 6">
    <name type="scientific">Eubacterium cellulosolvens (strain ATCC 43171 / JCM 9499 / 6)</name>
    <name type="common">Cillobacterium cellulosolvens</name>
    <dbReference type="NCBI Taxonomy" id="633697"/>
    <lineage>
        <taxon>Bacteria</taxon>
        <taxon>Bacillati</taxon>
        <taxon>Bacillota</taxon>
        <taxon>Clostridia</taxon>
        <taxon>Eubacteriales</taxon>
        <taxon>Eubacteriaceae</taxon>
        <taxon>Eubacterium</taxon>
    </lineage>
</organism>
<gene>
    <name evidence="5" type="ORF">EubceDRAFT1_1479</name>
</gene>
<dbReference type="OrthoDB" id="9759607at2"/>
<dbReference type="AlphaFoldDB" id="I5AU02"/>
<evidence type="ECO:0000313" key="6">
    <source>
        <dbReference type="Proteomes" id="UP000005753"/>
    </source>
</evidence>
<dbReference type="Pfam" id="PF00990">
    <property type="entry name" value="GGDEF"/>
    <property type="match status" value="1"/>
</dbReference>
<protein>
    <submittedName>
        <fullName evidence="5">Diguanylate cyclase (GGDEF) domain-containing protein</fullName>
    </submittedName>
</protein>
<dbReference type="Gene3D" id="3.30.70.270">
    <property type="match status" value="1"/>
</dbReference>
<evidence type="ECO:0000256" key="1">
    <source>
        <dbReference type="ARBA" id="ARBA00022729"/>
    </source>
</evidence>
<dbReference type="PROSITE" id="PS50887">
    <property type="entry name" value="GGDEF"/>
    <property type="match status" value="1"/>
</dbReference>
<dbReference type="PANTHER" id="PTHR35936:SF19">
    <property type="entry name" value="AMINO-ACID-BINDING PROTEIN YXEM-RELATED"/>
    <property type="match status" value="1"/>
</dbReference>
<dbReference type="eggNOG" id="COG0834">
    <property type="taxonomic scope" value="Bacteria"/>
</dbReference>
<keyword evidence="2" id="KW-1133">Transmembrane helix</keyword>
<evidence type="ECO:0000256" key="3">
    <source>
        <dbReference type="SAM" id="SignalP"/>
    </source>
</evidence>
<dbReference type="Pfam" id="PF00497">
    <property type="entry name" value="SBP_bac_3"/>
    <property type="match status" value="2"/>
</dbReference>
<feature type="domain" description="GGDEF" evidence="4">
    <location>
        <begin position="572"/>
        <end position="705"/>
    </location>
</feature>
<keyword evidence="2" id="KW-0472">Membrane</keyword>
<dbReference type="Gene3D" id="3.40.190.10">
    <property type="entry name" value="Periplasmic binding protein-like II"/>
    <property type="match status" value="4"/>
</dbReference>